<feature type="compositionally biased region" description="Polar residues" evidence="1">
    <location>
        <begin position="10"/>
        <end position="19"/>
    </location>
</feature>
<reference evidence="4" key="1">
    <citation type="submission" date="2025-08" db="UniProtKB">
        <authorList>
            <consortium name="RefSeq"/>
        </authorList>
    </citation>
    <scope>IDENTIFICATION</scope>
</reference>
<evidence type="ECO:0000313" key="3">
    <source>
        <dbReference type="Proteomes" id="UP001652625"/>
    </source>
</evidence>
<dbReference type="GeneID" id="136085460"/>
<evidence type="ECO:0000256" key="1">
    <source>
        <dbReference type="SAM" id="MobiDB-lite"/>
    </source>
</evidence>
<dbReference type="PANTHER" id="PTHR45749:SF23">
    <property type="entry name" value="ZINC FINGER MYM-TYPE PROTEIN 1-LIKE"/>
    <property type="match status" value="1"/>
</dbReference>
<gene>
    <name evidence="4" type="primary">LOC136085460</name>
</gene>
<feature type="domain" description="DUF4371" evidence="2">
    <location>
        <begin position="209"/>
        <end position="403"/>
    </location>
</feature>
<proteinExistence type="predicted"/>
<accession>A0ABM4CM16</accession>
<evidence type="ECO:0000313" key="4">
    <source>
        <dbReference type="RefSeq" id="XP_065662841.1"/>
    </source>
</evidence>
<dbReference type="Pfam" id="PF14291">
    <property type="entry name" value="DUF4371"/>
    <property type="match status" value="1"/>
</dbReference>
<organism evidence="3 4">
    <name type="scientific">Hydra vulgaris</name>
    <name type="common">Hydra</name>
    <name type="synonym">Hydra attenuata</name>
    <dbReference type="NCBI Taxonomy" id="6087"/>
    <lineage>
        <taxon>Eukaryota</taxon>
        <taxon>Metazoa</taxon>
        <taxon>Cnidaria</taxon>
        <taxon>Hydrozoa</taxon>
        <taxon>Hydroidolina</taxon>
        <taxon>Anthoathecata</taxon>
        <taxon>Aplanulata</taxon>
        <taxon>Hydridae</taxon>
        <taxon>Hydra</taxon>
    </lineage>
</organism>
<dbReference type="Proteomes" id="UP001652625">
    <property type="component" value="Chromosome 09"/>
</dbReference>
<protein>
    <submittedName>
        <fullName evidence="4">Uncharacterized protein LOC136085460</fullName>
    </submittedName>
</protein>
<name>A0ABM4CM16_HYDVU</name>
<evidence type="ECO:0000259" key="2">
    <source>
        <dbReference type="Pfam" id="PF14291"/>
    </source>
</evidence>
<dbReference type="RefSeq" id="XP_065662841.1">
    <property type="nucleotide sequence ID" value="XM_065806769.1"/>
</dbReference>
<sequence>MPDRHKSYRNYESGSSKRTSAQEKEKKTQKVFAKSRKISAFFSKRDGDLDSSKSLPGTSAILPPVEEFLSQDIGDNQTIAEADKQQEATEAMMAKAVTSEHDSMLGFGNVIGLWPELASTDVITFWAEKGPTLLLQNCDQDTLRKYSISQKQEKPDDSTFFRKCTPNLFLRKTTNSETCQRNWLCFSSHSGKVYCFICKLTGSKSITSNFSSSGFCYWKHASVRVSEHESSKGYLEAIITLAQRGKKSGGIYHELAKQESEICMYWNQKLQRVISKIRFIAERGLAFRGDNEIVGSPHNGNYLGILELLSKYDTFLAAHIKMHANKGRGHTSYLSSTICKEIINLMGSQVLKYIFCSIKKSKYFLVSVDPTPDEAHIDQLTIIIRYLDMEKLIPNERFLTVIPYTGHTGREMTEVSVYMTVEVNHMTILPT</sequence>
<dbReference type="PANTHER" id="PTHR45749">
    <property type="match status" value="1"/>
</dbReference>
<keyword evidence="3" id="KW-1185">Reference proteome</keyword>
<feature type="region of interest" description="Disordered" evidence="1">
    <location>
        <begin position="1"/>
        <end position="31"/>
    </location>
</feature>
<dbReference type="InterPro" id="IPR025398">
    <property type="entry name" value="DUF4371"/>
</dbReference>